<keyword evidence="5" id="KW-0206">Cytoskeleton</keyword>
<dbReference type="InterPro" id="IPR027329">
    <property type="entry name" value="TPX2_C"/>
</dbReference>
<gene>
    <name evidence="9" type="ORF">g.119347</name>
</gene>
<feature type="compositionally biased region" description="Basic and acidic residues" evidence="7">
    <location>
        <begin position="358"/>
        <end position="370"/>
    </location>
</feature>
<evidence type="ECO:0000256" key="5">
    <source>
        <dbReference type="ARBA" id="ARBA00023212"/>
    </source>
</evidence>
<sequence>CETGGTGRSRWLGGRRGRSPAWSWSPMGKEVVDMSTDEESDCVVVCSVGNHGPVNSFDDHSSTHTGENGQHTMELHFTEKLNLDGATPKEKMMKCESQKTLDTMKPVSPMKPTTRSPNSVNGRSNYTVPQPFALATDKRASGGSRPFGIDVDASNSGNKLADETNLHSSNAVSQTSSNLMSRKPLQVDNTKHLDEEDACSVTSSTTASVRAMKFKPTVATAPTFRCTKRAEKRKEFYSKLEEKHQALEAERTQQEARSKEEKEAALKQLRKSMAFKATPMPSFYQEGPPPKVELKKPPPTRAKSPKLGRRKSCSDATNQAHADEKTRGACGRLNRHSLGSNKEINSKLQNSIKGGTVCKDKDGPKSENESPKSTAQEVTKDENAFSQKTEGNVGITVQ</sequence>
<protein>
    <recommendedName>
        <fullName evidence="8">TPX2 C-terminal domain-containing protein</fullName>
    </recommendedName>
</protein>
<feature type="non-terminal residue" evidence="9">
    <location>
        <position position="1"/>
    </location>
</feature>
<evidence type="ECO:0000256" key="4">
    <source>
        <dbReference type="ARBA" id="ARBA00022701"/>
    </source>
</evidence>
<accession>A0A1D1XWB2</accession>
<dbReference type="Pfam" id="PF06886">
    <property type="entry name" value="TPX2"/>
    <property type="match status" value="1"/>
</dbReference>
<evidence type="ECO:0000259" key="8">
    <source>
        <dbReference type="Pfam" id="PF06886"/>
    </source>
</evidence>
<evidence type="ECO:0000256" key="3">
    <source>
        <dbReference type="ARBA" id="ARBA00022490"/>
    </source>
</evidence>
<dbReference type="PANTHER" id="PTHR46372:SF2">
    <property type="entry name" value="PROTEIN WVD2-LIKE 3"/>
    <property type="match status" value="1"/>
</dbReference>
<feature type="region of interest" description="Disordered" evidence="7">
    <location>
        <begin position="1"/>
        <end position="26"/>
    </location>
</feature>
<dbReference type="GO" id="GO:0005874">
    <property type="term" value="C:microtubule"/>
    <property type="evidence" value="ECO:0007669"/>
    <property type="project" value="UniProtKB-KW"/>
</dbReference>
<reference evidence="9" key="1">
    <citation type="submission" date="2015-07" db="EMBL/GenBank/DDBJ databases">
        <title>Transcriptome Assembly of Anthurium amnicola.</title>
        <authorList>
            <person name="Suzuki J."/>
        </authorList>
    </citation>
    <scope>NUCLEOTIDE SEQUENCE</scope>
</reference>
<proteinExistence type="inferred from homology"/>
<organism evidence="9">
    <name type="scientific">Anthurium amnicola</name>
    <dbReference type="NCBI Taxonomy" id="1678845"/>
    <lineage>
        <taxon>Eukaryota</taxon>
        <taxon>Viridiplantae</taxon>
        <taxon>Streptophyta</taxon>
        <taxon>Embryophyta</taxon>
        <taxon>Tracheophyta</taxon>
        <taxon>Spermatophyta</taxon>
        <taxon>Magnoliopsida</taxon>
        <taxon>Liliopsida</taxon>
        <taxon>Araceae</taxon>
        <taxon>Pothoideae</taxon>
        <taxon>Potheae</taxon>
        <taxon>Anthurium</taxon>
    </lineage>
</organism>
<keyword evidence="3" id="KW-0963">Cytoplasm</keyword>
<keyword evidence="4" id="KW-0493">Microtubule</keyword>
<name>A0A1D1XWB2_9ARAE</name>
<feature type="compositionally biased region" description="Polar residues" evidence="7">
    <location>
        <begin position="111"/>
        <end position="125"/>
    </location>
</feature>
<comment type="subcellular location">
    <subcellularLocation>
        <location evidence="1">Cytoplasm</location>
        <location evidence="1">Cytoskeleton</location>
    </subcellularLocation>
</comment>
<feature type="coiled-coil region" evidence="6">
    <location>
        <begin position="230"/>
        <end position="269"/>
    </location>
</feature>
<feature type="region of interest" description="Disordered" evidence="7">
    <location>
        <begin position="274"/>
        <end position="398"/>
    </location>
</feature>
<comment type="similarity">
    <text evidence="2">Belongs to the TPX2 family.</text>
</comment>
<feature type="compositionally biased region" description="Polar residues" evidence="7">
    <location>
        <begin position="166"/>
        <end position="178"/>
    </location>
</feature>
<dbReference type="PANTHER" id="PTHR46372">
    <property type="entry name" value="PROTEIN WVD2-LIKE 3"/>
    <property type="match status" value="1"/>
</dbReference>
<dbReference type="GO" id="GO:0008017">
    <property type="term" value="F:microtubule binding"/>
    <property type="evidence" value="ECO:0007669"/>
    <property type="project" value="InterPro"/>
</dbReference>
<feature type="region of interest" description="Disordered" evidence="7">
    <location>
        <begin position="103"/>
        <end position="125"/>
    </location>
</feature>
<dbReference type="InterPro" id="IPR044806">
    <property type="entry name" value="WVD2/WDL1-4"/>
</dbReference>
<evidence type="ECO:0000313" key="9">
    <source>
        <dbReference type="EMBL" id="JAT46685.1"/>
    </source>
</evidence>
<evidence type="ECO:0000256" key="2">
    <source>
        <dbReference type="ARBA" id="ARBA00005885"/>
    </source>
</evidence>
<feature type="region of interest" description="Disordered" evidence="7">
    <location>
        <begin position="154"/>
        <end position="178"/>
    </location>
</feature>
<dbReference type="AlphaFoldDB" id="A0A1D1XWB2"/>
<feature type="domain" description="TPX2 C-terminal" evidence="8">
    <location>
        <begin position="223"/>
        <end position="299"/>
    </location>
</feature>
<evidence type="ECO:0000256" key="7">
    <source>
        <dbReference type="SAM" id="MobiDB-lite"/>
    </source>
</evidence>
<dbReference type="EMBL" id="GDJX01021251">
    <property type="protein sequence ID" value="JAT46685.1"/>
    <property type="molecule type" value="Transcribed_RNA"/>
</dbReference>
<feature type="compositionally biased region" description="Polar residues" evidence="7">
    <location>
        <begin position="337"/>
        <end position="353"/>
    </location>
</feature>
<dbReference type="GO" id="GO:0000226">
    <property type="term" value="P:microtubule cytoskeleton organization"/>
    <property type="evidence" value="ECO:0007669"/>
    <property type="project" value="InterPro"/>
</dbReference>
<evidence type="ECO:0000256" key="1">
    <source>
        <dbReference type="ARBA" id="ARBA00004245"/>
    </source>
</evidence>
<keyword evidence="6" id="KW-0175">Coiled coil</keyword>
<evidence type="ECO:0000256" key="6">
    <source>
        <dbReference type="SAM" id="Coils"/>
    </source>
</evidence>
<feature type="compositionally biased region" description="Polar residues" evidence="7">
    <location>
        <begin position="384"/>
        <end position="398"/>
    </location>
</feature>